<name>A0ACB9S8F5_9MYRT</name>
<sequence length="135" mass="14967">MPEIGISLGFSDMLSSGAMLNSSIYELLLYTIADESDFETAGQMHSLLIKCGFGLDKRIGAGISNVYVKCGQLEGYIEADKRKFAFRLYDRCDEEGFNLTFTWMENQGIRPNAVTFIAILTACCDSSLITDAEDF</sequence>
<dbReference type="Proteomes" id="UP001057402">
    <property type="component" value="Chromosome 2"/>
</dbReference>
<evidence type="ECO:0000313" key="1">
    <source>
        <dbReference type="EMBL" id="KAI4386346.1"/>
    </source>
</evidence>
<dbReference type="EMBL" id="CM042881">
    <property type="protein sequence ID" value="KAI4386346.1"/>
    <property type="molecule type" value="Genomic_DNA"/>
</dbReference>
<comment type="caution">
    <text evidence="1">The sequence shown here is derived from an EMBL/GenBank/DDBJ whole genome shotgun (WGS) entry which is preliminary data.</text>
</comment>
<keyword evidence="2" id="KW-1185">Reference proteome</keyword>
<accession>A0ACB9S8F5</accession>
<gene>
    <name evidence="1" type="ORF">MLD38_004284</name>
</gene>
<protein>
    <submittedName>
        <fullName evidence="1">Uncharacterized protein</fullName>
    </submittedName>
</protein>
<organism evidence="1 2">
    <name type="scientific">Melastoma candidum</name>
    <dbReference type="NCBI Taxonomy" id="119954"/>
    <lineage>
        <taxon>Eukaryota</taxon>
        <taxon>Viridiplantae</taxon>
        <taxon>Streptophyta</taxon>
        <taxon>Embryophyta</taxon>
        <taxon>Tracheophyta</taxon>
        <taxon>Spermatophyta</taxon>
        <taxon>Magnoliopsida</taxon>
        <taxon>eudicotyledons</taxon>
        <taxon>Gunneridae</taxon>
        <taxon>Pentapetalae</taxon>
        <taxon>rosids</taxon>
        <taxon>malvids</taxon>
        <taxon>Myrtales</taxon>
        <taxon>Melastomataceae</taxon>
        <taxon>Melastomatoideae</taxon>
        <taxon>Melastomateae</taxon>
        <taxon>Melastoma</taxon>
    </lineage>
</organism>
<evidence type="ECO:0000313" key="2">
    <source>
        <dbReference type="Proteomes" id="UP001057402"/>
    </source>
</evidence>
<reference evidence="2" key="1">
    <citation type="journal article" date="2023" name="Front. Plant Sci.">
        <title>Chromosomal-level genome assembly of Melastoma candidum provides insights into trichome evolution.</title>
        <authorList>
            <person name="Zhong Y."/>
            <person name="Wu W."/>
            <person name="Sun C."/>
            <person name="Zou P."/>
            <person name="Liu Y."/>
            <person name="Dai S."/>
            <person name="Zhou R."/>
        </authorList>
    </citation>
    <scope>NUCLEOTIDE SEQUENCE [LARGE SCALE GENOMIC DNA]</scope>
</reference>
<proteinExistence type="predicted"/>